<organism evidence="4 5">
    <name type="scientific">Nocardioides aestuarii</name>
    <dbReference type="NCBI Taxonomy" id="252231"/>
    <lineage>
        <taxon>Bacteria</taxon>
        <taxon>Bacillati</taxon>
        <taxon>Actinomycetota</taxon>
        <taxon>Actinomycetes</taxon>
        <taxon>Propionibacteriales</taxon>
        <taxon>Nocardioidaceae</taxon>
        <taxon>Nocardioides</taxon>
    </lineage>
</organism>
<dbReference type="InterPro" id="IPR036271">
    <property type="entry name" value="Tet_transcr_reg_TetR-rel_C_sf"/>
</dbReference>
<evidence type="ECO:0000313" key="4">
    <source>
        <dbReference type="EMBL" id="MFD1947282.1"/>
    </source>
</evidence>
<dbReference type="InterPro" id="IPR025996">
    <property type="entry name" value="MT1864/Rv1816-like_C"/>
</dbReference>
<feature type="domain" description="HTH-type transcriptional regulator MT1864/Rv1816-like C-terminal" evidence="3">
    <location>
        <begin position="94"/>
        <end position="223"/>
    </location>
</feature>
<dbReference type="SUPFAM" id="SSF48498">
    <property type="entry name" value="Tetracyclin repressor-like, C-terminal domain"/>
    <property type="match status" value="1"/>
</dbReference>
<name>A0ABW4TKU2_9ACTN</name>
<gene>
    <name evidence="4" type="ORF">ACFSDE_10805</name>
</gene>
<protein>
    <submittedName>
        <fullName evidence="4">TetR/AcrR family transcriptional regulator</fullName>
    </submittedName>
</protein>
<dbReference type="EMBL" id="JBHUGD010000003">
    <property type="protein sequence ID" value="MFD1947282.1"/>
    <property type="molecule type" value="Genomic_DNA"/>
</dbReference>
<dbReference type="Proteomes" id="UP001597351">
    <property type="component" value="Unassembled WGS sequence"/>
</dbReference>
<evidence type="ECO:0000256" key="1">
    <source>
        <dbReference type="ARBA" id="ARBA00023015"/>
    </source>
</evidence>
<evidence type="ECO:0000256" key="2">
    <source>
        <dbReference type="ARBA" id="ARBA00023163"/>
    </source>
</evidence>
<dbReference type="RefSeq" id="WP_343918228.1">
    <property type="nucleotide sequence ID" value="NZ_BAAAJT010000002.1"/>
</dbReference>
<dbReference type="Gene3D" id="1.10.357.10">
    <property type="entry name" value="Tetracycline Repressor, domain 2"/>
    <property type="match status" value="1"/>
</dbReference>
<evidence type="ECO:0000259" key="3">
    <source>
        <dbReference type="Pfam" id="PF13305"/>
    </source>
</evidence>
<keyword evidence="5" id="KW-1185">Reference proteome</keyword>
<dbReference type="InterPro" id="IPR009057">
    <property type="entry name" value="Homeodomain-like_sf"/>
</dbReference>
<proteinExistence type="predicted"/>
<accession>A0ABW4TKU2</accession>
<dbReference type="SUPFAM" id="SSF46689">
    <property type="entry name" value="Homeodomain-like"/>
    <property type="match status" value="1"/>
</dbReference>
<comment type="caution">
    <text evidence="4">The sequence shown here is derived from an EMBL/GenBank/DDBJ whole genome shotgun (WGS) entry which is preliminary data.</text>
</comment>
<sequence>MTETLTRRERAREATYAEIVSTSRALLRDGSELSLRAVAGRMGITPPALYRYVASYQELVDLVAYEIDKSATEEFRAAAATQDEDDLAGQLVCAAVAFRRWALRDRAEFMVAFANPVAESNCLRRELLTASTSGHYFNDLLVRLWRQRDFPRPDLDDLDPRIAEVMRDPIYPADVSAIPAADRGLLWVFQQAWATLYGTVTLEVFGHMDPRVIDSGELFAQMLLGWMPRLAIDDPDGHYTALLRSEIARD</sequence>
<evidence type="ECO:0000313" key="5">
    <source>
        <dbReference type="Proteomes" id="UP001597351"/>
    </source>
</evidence>
<keyword evidence="1" id="KW-0805">Transcription regulation</keyword>
<reference evidence="5" key="1">
    <citation type="journal article" date="2019" name="Int. J. Syst. Evol. Microbiol.">
        <title>The Global Catalogue of Microorganisms (GCM) 10K type strain sequencing project: providing services to taxonomists for standard genome sequencing and annotation.</title>
        <authorList>
            <consortium name="The Broad Institute Genomics Platform"/>
            <consortium name="The Broad Institute Genome Sequencing Center for Infectious Disease"/>
            <person name="Wu L."/>
            <person name="Ma J."/>
        </authorList>
    </citation>
    <scope>NUCLEOTIDE SEQUENCE [LARGE SCALE GENOMIC DNA]</scope>
    <source>
        <strain evidence="5">CGMCC 1.12477</strain>
    </source>
</reference>
<keyword evidence="2" id="KW-0804">Transcription</keyword>
<dbReference type="Pfam" id="PF13305">
    <property type="entry name" value="TetR_C_33"/>
    <property type="match status" value="1"/>
</dbReference>